<dbReference type="SUPFAM" id="SSF54665">
    <property type="entry name" value="CO dehydrogenase molybdoprotein N-domain-like"/>
    <property type="match status" value="1"/>
</dbReference>
<gene>
    <name evidence="2" type="primary">pucD</name>
    <name evidence="2" type="ORF">ABXS70_10115</name>
</gene>
<dbReference type="InterPro" id="IPR036856">
    <property type="entry name" value="Ald_Oxase/Xan_DH_a/b_sf"/>
</dbReference>
<dbReference type="GO" id="GO:0004854">
    <property type="term" value="F:xanthine dehydrogenase activity"/>
    <property type="evidence" value="ECO:0007669"/>
    <property type="project" value="UniProtKB-EC"/>
</dbReference>
<dbReference type="InterPro" id="IPR017609">
    <property type="entry name" value="Xanthine_dehydrogenase_dsu"/>
</dbReference>
<dbReference type="InterPro" id="IPR046867">
    <property type="entry name" value="AldOxase/xan_DH_MoCoBD2"/>
</dbReference>
<dbReference type="Pfam" id="PF01315">
    <property type="entry name" value="Ald_Xan_dh_C"/>
    <property type="match status" value="1"/>
</dbReference>
<feature type="domain" description="Aldehyde oxidase/xanthine dehydrogenase a/b hammerhead" evidence="1">
    <location>
        <begin position="23"/>
        <end position="129"/>
    </location>
</feature>
<dbReference type="PANTHER" id="PTHR11908">
    <property type="entry name" value="XANTHINE DEHYDROGENASE"/>
    <property type="match status" value="1"/>
</dbReference>
<dbReference type="AlphaFoldDB" id="A0AAU8NJ41"/>
<dbReference type="SMART" id="SM01008">
    <property type="entry name" value="Ald_Xan_dh_C"/>
    <property type="match status" value="1"/>
</dbReference>
<sequence>MLLNREQSGKRWHLRPDGPPKVTGELKYLTDLTLPDMLYGKVLRSVYPHARLLSIDISEAEAMEGVYAVLTARDVPGLNRFGIATPDQPVFCEDTVRYIGDAIAAVAADSPERALLALEAIRVQYEELEPLDSTDAALASGAPELHPHGPGNVLHRTEIKRGDPEQAFANCAHVVTETYYTPRQMHAYMETEGGLFVPDETGRLNVYAATQHGYKDRMQLARIIGCPEENIRVVSSPIGGSFGGKDELNVQPYGALLALKCGRPVKMHNSRKESVRAGLKRHPMKIEMQTGISREGMLQAHRVRITADTGAYATLGAPVLNFCTEHCMGPYVIPHVDVEGVSVYTNNGLSGEFRGFGGNQAIFAMEGQMDRLAQMIDMDPWEFRRRNLRQKQDPGPLNQQILPTEGLSQVWEAVDRSELWQKHVHPQPESTRPPWIKRGVGAAIAMHGAGLGYGIPDPAGGRLSLNAEGKIEAAFSYEEFGQGLVATLEIMLCDLFQCHTSDLSIVIGDTDRVPHSGSSTASRSTTMAWMALQRLQHVFRNKLLTTASQISGIPAERLITGPAGIWTTTDSSSPVSSRLVTAYKELVRQGEAEDWIFDTTFHYPTTPDHVVGGHYLYTYAAVVAEVEVNRLTGETKVLDTRHIVAAGPVMNPMGYIGQIEGGSVMALGFTLIEDAVMQQSRYLTSNLDTYLIPTIKDIHSRLEVEAIEELPEGDPFGPRGIGEIGSVALAPAITAAIHQAVGVWINRLPVPREELMMGLDMLLPEGVKPS</sequence>
<reference evidence="2" key="1">
    <citation type="submission" date="2024-05" db="EMBL/GenBank/DDBJ databases">
        <title>Draft genome assemblies of 36 bacteria isolated from hibernating arctic ground squirrels.</title>
        <authorList>
            <person name="McKee H."/>
            <person name="Mullen L."/>
            <person name="Drown D.M."/>
            <person name="Duddleston K.N."/>
        </authorList>
    </citation>
    <scope>NUCLEOTIDE SEQUENCE</scope>
    <source>
        <strain evidence="2">AN1007</strain>
    </source>
</reference>
<dbReference type="Pfam" id="PF20256">
    <property type="entry name" value="MoCoBD_2"/>
    <property type="match status" value="1"/>
</dbReference>
<proteinExistence type="predicted"/>
<dbReference type="InterPro" id="IPR000674">
    <property type="entry name" value="Ald_Oxase/Xan_DH_a/b"/>
</dbReference>
<accession>A0AAU8NJ41</accession>
<dbReference type="Pfam" id="PF02738">
    <property type="entry name" value="MoCoBD_1"/>
    <property type="match status" value="1"/>
</dbReference>
<dbReference type="InterPro" id="IPR037165">
    <property type="entry name" value="AldOxase/xan_DH_Mopterin-bd_sf"/>
</dbReference>
<protein>
    <submittedName>
        <fullName evidence="2">Xanthine dehydrogenase subunit D</fullName>
        <ecNumber evidence="2">1.17.1.4</ecNumber>
    </submittedName>
</protein>
<dbReference type="InterPro" id="IPR008274">
    <property type="entry name" value="AldOxase/xan_DH_MoCoBD1"/>
</dbReference>
<dbReference type="Gene3D" id="3.90.1170.50">
    <property type="entry name" value="Aldehyde oxidase/xanthine dehydrogenase, a/b hammerhead"/>
    <property type="match status" value="1"/>
</dbReference>
<dbReference type="InterPro" id="IPR016208">
    <property type="entry name" value="Ald_Oxase/xanthine_DH-like"/>
</dbReference>
<dbReference type="EC" id="1.17.1.4" evidence="2"/>
<evidence type="ECO:0000259" key="1">
    <source>
        <dbReference type="SMART" id="SM01008"/>
    </source>
</evidence>
<keyword evidence="2" id="KW-0560">Oxidoreductase</keyword>
<organism evidence="2">
    <name type="scientific">Paenibacillus sp. AN1007</name>
    <dbReference type="NCBI Taxonomy" id="3151385"/>
    <lineage>
        <taxon>Bacteria</taxon>
        <taxon>Bacillati</taxon>
        <taxon>Bacillota</taxon>
        <taxon>Bacilli</taxon>
        <taxon>Bacillales</taxon>
        <taxon>Paenibacillaceae</taxon>
        <taxon>Paenibacillus</taxon>
    </lineage>
</organism>
<dbReference type="EMBL" id="CP159992">
    <property type="protein sequence ID" value="XCP97027.1"/>
    <property type="molecule type" value="Genomic_DNA"/>
</dbReference>
<evidence type="ECO:0000313" key="2">
    <source>
        <dbReference type="EMBL" id="XCP97027.1"/>
    </source>
</evidence>
<dbReference type="GO" id="GO:0005506">
    <property type="term" value="F:iron ion binding"/>
    <property type="evidence" value="ECO:0007669"/>
    <property type="project" value="InterPro"/>
</dbReference>
<dbReference type="NCBIfam" id="TIGR03196">
    <property type="entry name" value="pucD"/>
    <property type="match status" value="1"/>
</dbReference>
<name>A0AAU8NJ41_9BACL</name>
<dbReference type="SUPFAM" id="SSF56003">
    <property type="entry name" value="Molybdenum cofactor-binding domain"/>
    <property type="match status" value="1"/>
</dbReference>
<dbReference type="RefSeq" id="WP_342551339.1">
    <property type="nucleotide sequence ID" value="NZ_CP159992.1"/>
</dbReference>
<dbReference type="PANTHER" id="PTHR11908:SF157">
    <property type="entry name" value="XANTHINE DEHYDROGENASE SUBUNIT D-RELATED"/>
    <property type="match status" value="1"/>
</dbReference>
<dbReference type="Gene3D" id="3.30.365.10">
    <property type="entry name" value="Aldehyde oxidase/xanthine dehydrogenase, molybdopterin binding domain"/>
    <property type="match status" value="5"/>
</dbReference>